<gene>
    <name evidence="1" type="ORF">C6P61_09590</name>
</gene>
<protein>
    <submittedName>
        <fullName evidence="1">Uncharacterized protein</fullName>
    </submittedName>
</protein>
<dbReference type="EMBL" id="PVLR01000024">
    <property type="protein sequence ID" value="PRD68744.1"/>
    <property type="molecule type" value="Genomic_DNA"/>
</dbReference>
<dbReference type="AlphaFoldDB" id="A0A2S9KE80"/>
<comment type="caution">
    <text evidence="1">The sequence shown here is derived from an EMBL/GenBank/DDBJ whole genome shotgun (WGS) entry which is preliminary data.</text>
</comment>
<evidence type="ECO:0000313" key="2">
    <source>
        <dbReference type="Proteomes" id="UP000238326"/>
    </source>
</evidence>
<evidence type="ECO:0000313" key="1">
    <source>
        <dbReference type="EMBL" id="PRD68744.1"/>
    </source>
</evidence>
<keyword evidence="2" id="KW-1185">Reference proteome</keyword>
<sequence length="96" mass="10731">MTTQLTMTGDDWISDRDRTRQKKAIAARRDAGLKAAKALEKAAEALNDYLRACRECQDGSDDSKMGAGDGRRVLIGNMTEYMGWLHWKHDAERGTA</sequence>
<dbReference type="RefSeq" id="WP_105729703.1">
    <property type="nucleotide sequence ID" value="NZ_PVLR01000024.1"/>
</dbReference>
<dbReference type="Proteomes" id="UP000238326">
    <property type="component" value="Unassembled WGS sequence"/>
</dbReference>
<reference evidence="1 2" key="1">
    <citation type="submission" date="2018-03" db="EMBL/GenBank/DDBJ databases">
        <title>Comparative genomics illustrates the genes involved in a hyperalkaliphilic mechanisms of Serpentinomonas isolated from highly-alkaline calcium-rich serpentinized springs.</title>
        <authorList>
            <person name="Suzuki S."/>
            <person name="Ishii S."/>
            <person name="Walworth N."/>
            <person name="Bird L."/>
            <person name="Kuenen J.G."/>
            <person name="Nealson K.H."/>
        </authorList>
    </citation>
    <scope>NUCLEOTIDE SEQUENCE [LARGE SCALE GENOMIC DNA]</scope>
    <source>
        <strain evidence="1 2">83</strain>
    </source>
</reference>
<name>A0A2S9KE80_9BURK</name>
<proteinExistence type="predicted"/>
<accession>A0A2S9KE80</accession>
<organism evidence="1 2">
    <name type="scientific">Malikia spinosa</name>
    <dbReference type="NCBI Taxonomy" id="86180"/>
    <lineage>
        <taxon>Bacteria</taxon>
        <taxon>Pseudomonadati</taxon>
        <taxon>Pseudomonadota</taxon>
        <taxon>Betaproteobacteria</taxon>
        <taxon>Burkholderiales</taxon>
        <taxon>Comamonadaceae</taxon>
        <taxon>Malikia</taxon>
    </lineage>
</organism>